<keyword evidence="4" id="KW-1185">Reference proteome</keyword>
<sequence length="79" mass="8285">MFPCCATRAALPSGAVDGGKQGRNLWDDLRATLLLRTPASRCGADSLSSVQGEDRSRAGKYASSPRGYFFNIGGTGGLF</sequence>
<gene>
    <name evidence="1" type="ORF">JD108_02070</name>
    <name evidence="2" type="ORF">KDJ56_02070</name>
</gene>
<dbReference type="EMBL" id="CP073708">
    <property type="protein sequence ID" value="QUO41880.1"/>
    <property type="molecule type" value="Genomic_DNA"/>
</dbReference>
<proteinExistence type="predicted"/>
<dbReference type="EMBL" id="CP066308">
    <property type="protein sequence ID" value="QQE74795.1"/>
    <property type="molecule type" value="Genomic_DNA"/>
</dbReference>
<organism evidence="1 3">
    <name type="scientific">Brevibacillus composti</name>
    <dbReference type="NCBI Taxonomy" id="2796470"/>
    <lineage>
        <taxon>Bacteria</taxon>
        <taxon>Bacillati</taxon>
        <taxon>Bacillota</taxon>
        <taxon>Bacilli</taxon>
        <taxon>Bacillales</taxon>
        <taxon>Paenibacillaceae</taxon>
        <taxon>Brevibacillus</taxon>
    </lineage>
</organism>
<evidence type="ECO:0000313" key="4">
    <source>
        <dbReference type="Proteomes" id="UP000677234"/>
    </source>
</evidence>
<name>A0A7T5ELK0_9BACL</name>
<evidence type="ECO:0000313" key="1">
    <source>
        <dbReference type="EMBL" id="QQE74795.1"/>
    </source>
</evidence>
<protein>
    <submittedName>
        <fullName evidence="1">Uncharacterized protein</fullName>
    </submittedName>
</protein>
<reference evidence="1 3" key="1">
    <citation type="submission" date="2020-12" db="EMBL/GenBank/DDBJ databases">
        <title>strain FJAT-54423T represents a novel species of the genus Brevibacillus.</title>
        <authorList>
            <person name="Tang R."/>
        </authorList>
    </citation>
    <scope>NUCLEOTIDE SEQUENCE [LARGE SCALE GENOMIC DNA]</scope>
    <source>
        <strain evidence="1 3">FJAT-54423</strain>
    </source>
</reference>
<accession>A0A7T5ELK0</accession>
<dbReference type="AlphaFoldDB" id="A0A7T5ELK0"/>
<dbReference type="Proteomes" id="UP000677234">
    <property type="component" value="Chromosome"/>
</dbReference>
<evidence type="ECO:0000313" key="3">
    <source>
        <dbReference type="Proteomes" id="UP000595847"/>
    </source>
</evidence>
<dbReference type="KEGG" id="bcop:JD108_02070"/>
<dbReference type="RefSeq" id="WP_198828364.1">
    <property type="nucleotide sequence ID" value="NZ_CP066308.1"/>
</dbReference>
<evidence type="ECO:0000313" key="2">
    <source>
        <dbReference type="EMBL" id="QUO41880.1"/>
    </source>
</evidence>
<dbReference type="Proteomes" id="UP000595847">
    <property type="component" value="Chromosome"/>
</dbReference>
<reference evidence="2" key="2">
    <citation type="submission" date="2021-04" db="EMBL/GenBank/DDBJ databases">
        <title>Brevibacillus composti FJAT-54423, complete genome.</title>
        <authorList>
            <person name="Tang R."/>
        </authorList>
    </citation>
    <scope>NUCLEOTIDE SEQUENCE</scope>
    <source>
        <strain evidence="2">FJAT-54424</strain>
    </source>
</reference>